<evidence type="ECO:0000256" key="4">
    <source>
        <dbReference type="ARBA" id="ARBA00022840"/>
    </source>
</evidence>
<evidence type="ECO:0000256" key="1">
    <source>
        <dbReference type="ARBA" id="ARBA00022741"/>
    </source>
</evidence>
<dbReference type="EMBL" id="CP049074">
    <property type="protein sequence ID" value="QKR01117.1"/>
    <property type="molecule type" value="Genomic_DNA"/>
</dbReference>
<dbReference type="InterPro" id="IPR054712">
    <property type="entry name" value="Cas3-like_dom"/>
</dbReference>
<dbReference type="SMART" id="SM00490">
    <property type="entry name" value="HELICc"/>
    <property type="match status" value="1"/>
</dbReference>
<dbReference type="NCBIfam" id="TIGR01587">
    <property type="entry name" value="cas3_core"/>
    <property type="match status" value="1"/>
</dbReference>
<dbReference type="GO" id="GO:0140097">
    <property type="term" value="F:catalytic activity, acting on DNA"/>
    <property type="evidence" value="ECO:0007669"/>
    <property type="project" value="UniProtKB-ARBA"/>
</dbReference>
<evidence type="ECO:0000256" key="3">
    <source>
        <dbReference type="ARBA" id="ARBA00022806"/>
    </source>
</evidence>
<dbReference type="InterPro" id="IPR006474">
    <property type="entry name" value="Helicase_Cas3_CRISPR-ass_core"/>
</dbReference>
<dbReference type="Proteomes" id="UP000509301">
    <property type="component" value="Chromosome"/>
</dbReference>
<keyword evidence="5" id="KW-0051">Antiviral defense</keyword>
<evidence type="ECO:0000313" key="9">
    <source>
        <dbReference type="Proteomes" id="UP000509301"/>
    </source>
</evidence>
<name>A0A6N0NXX8_9CREN</name>
<reference evidence="8 9" key="1">
    <citation type="submission" date="2020-02" db="EMBL/GenBank/DDBJ databases">
        <title>Comparative genome analysis reveals the metabolism and evolution of the thermophilic archaeal genus Metallosphaera.</title>
        <authorList>
            <person name="Jiang C."/>
        </authorList>
    </citation>
    <scope>NUCLEOTIDE SEQUENCE [LARGE SCALE GENOMIC DNA]</scope>
    <source>
        <strain evidence="8 9">Ric-A</strain>
    </source>
</reference>
<organism evidence="8 9">
    <name type="scientific">Metallosphaera tengchongensis</name>
    <dbReference type="NCBI Taxonomy" id="1532350"/>
    <lineage>
        <taxon>Archaea</taxon>
        <taxon>Thermoproteota</taxon>
        <taxon>Thermoprotei</taxon>
        <taxon>Sulfolobales</taxon>
        <taxon>Sulfolobaceae</taxon>
        <taxon>Metallosphaera</taxon>
    </lineage>
</organism>
<feature type="domain" description="Helicase C-terminal" evidence="7">
    <location>
        <begin position="223"/>
        <end position="374"/>
    </location>
</feature>
<dbReference type="AlphaFoldDB" id="A0A6N0NXX8"/>
<evidence type="ECO:0000256" key="2">
    <source>
        <dbReference type="ARBA" id="ARBA00022801"/>
    </source>
</evidence>
<dbReference type="GO" id="GO:0051607">
    <property type="term" value="P:defense response to virus"/>
    <property type="evidence" value="ECO:0007669"/>
    <property type="project" value="UniProtKB-KW"/>
</dbReference>
<keyword evidence="1" id="KW-0547">Nucleotide-binding</keyword>
<proteinExistence type="predicted"/>
<dbReference type="InterPro" id="IPR014001">
    <property type="entry name" value="Helicase_ATP-bd"/>
</dbReference>
<accession>A0A6N0NXX8</accession>
<keyword evidence="9" id="KW-1185">Reference proteome</keyword>
<dbReference type="InterPro" id="IPR027417">
    <property type="entry name" value="P-loop_NTPase"/>
</dbReference>
<dbReference type="PANTHER" id="PTHR47963">
    <property type="entry name" value="DEAD-BOX ATP-DEPENDENT RNA HELICASE 47, MITOCHONDRIAL"/>
    <property type="match status" value="1"/>
</dbReference>
<dbReference type="SUPFAM" id="SSF52540">
    <property type="entry name" value="P-loop containing nucleoside triphosphate hydrolases"/>
    <property type="match status" value="1"/>
</dbReference>
<dbReference type="InterPro" id="IPR050547">
    <property type="entry name" value="DEAD_box_RNA_helicases"/>
</dbReference>
<sequence>MLDYYWEVNKELKYSPRQGIEDTLALLENGSDVVFTAPTGYGKTTLTKVLGVASSKGNQLFDRVIHVLPFRGIVQDLYSKLRDEKNKLGIKSVGAQDMDYHDAPYYLKKVNVTTLDSFILNLFKVPVDEFKRVIKGNGSHFEVPRGMIYSSVVIFDEFHLFAEEGRALSSTLSAIRALKNAMVPVVIMTATLTTQMKDELLAMGFKHVHATDFHVDRRLRTEFVSDPVEAVEKGKKNLMVFNTREGAIKAYVELKRRGHRPLLIHSKFNTQDRKKKVEELQKMSADKSEYDVAVTTQVVEAGIDVSFDVLITEACPADSLLQRAGRVARYGGDGVVKIFPFSGKVYDKEEVERTMREAERRGIDPAILSVLKRGVERDMALEKSLEIIDSNVMFSARTASDLMMEMCSLTREVSLIPGFPPRTRDAQQAIPLTEYEARRLLPGKVVPYEGDEEDFQPHSQCLPVELLKNGIEGVVIKGYDPEVGGII</sequence>
<dbReference type="PANTHER" id="PTHR47963:SF9">
    <property type="entry name" value="CRISPR-ASSOCIATED ENDONUCLEASE_HELICASE CAS3"/>
    <property type="match status" value="1"/>
</dbReference>
<dbReference type="PROSITE" id="PS51192">
    <property type="entry name" value="HELICASE_ATP_BIND_1"/>
    <property type="match status" value="1"/>
</dbReference>
<dbReference type="SMART" id="SM00487">
    <property type="entry name" value="DEXDc"/>
    <property type="match status" value="1"/>
</dbReference>
<dbReference type="InterPro" id="IPR001650">
    <property type="entry name" value="Helicase_C-like"/>
</dbReference>
<keyword evidence="3" id="KW-0347">Helicase</keyword>
<dbReference type="PROSITE" id="PS51194">
    <property type="entry name" value="HELICASE_CTER"/>
    <property type="match status" value="1"/>
</dbReference>
<gene>
    <name evidence="8" type="primary">cas3</name>
    <name evidence="8" type="ORF">GWK48_10295</name>
</gene>
<keyword evidence="2" id="KW-0378">Hydrolase</keyword>
<dbReference type="InterPro" id="IPR011545">
    <property type="entry name" value="DEAD/DEAH_box_helicase_dom"/>
</dbReference>
<protein>
    <submittedName>
        <fullName evidence="8">CRISPR-associated helicase Cas3</fullName>
    </submittedName>
</protein>
<dbReference type="GO" id="GO:0016787">
    <property type="term" value="F:hydrolase activity"/>
    <property type="evidence" value="ECO:0007669"/>
    <property type="project" value="UniProtKB-KW"/>
</dbReference>
<evidence type="ECO:0000256" key="5">
    <source>
        <dbReference type="ARBA" id="ARBA00023118"/>
    </source>
</evidence>
<evidence type="ECO:0000313" key="8">
    <source>
        <dbReference type="EMBL" id="QKR01117.1"/>
    </source>
</evidence>
<evidence type="ECO:0000259" key="7">
    <source>
        <dbReference type="PROSITE" id="PS51194"/>
    </source>
</evidence>
<dbReference type="GO" id="GO:0005524">
    <property type="term" value="F:ATP binding"/>
    <property type="evidence" value="ECO:0007669"/>
    <property type="project" value="UniProtKB-KW"/>
</dbReference>
<feature type="domain" description="Helicase ATP-binding" evidence="6">
    <location>
        <begin position="24"/>
        <end position="210"/>
    </location>
</feature>
<dbReference type="Pfam" id="PF22590">
    <property type="entry name" value="Cas3-like_C_2"/>
    <property type="match status" value="1"/>
</dbReference>
<dbReference type="Gene3D" id="3.40.50.300">
    <property type="entry name" value="P-loop containing nucleotide triphosphate hydrolases"/>
    <property type="match status" value="2"/>
</dbReference>
<evidence type="ECO:0000259" key="6">
    <source>
        <dbReference type="PROSITE" id="PS51192"/>
    </source>
</evidence>
<dbReference type="GO" id="GO:0003723">
    <property type="term" value="F:RNA binding"/>
    <property type="evidence" value="ECO:0007669"/>
    <property type="project" value="TreeGrafter"/>
</dbReference>
<dbReference type="KEGG" id="mten:GWK48_10295"/>
<keyword evidence="4" id="KW-0067">ATP-binding</keyword>
<dbReference type="GO" id="GO:0003724">
    <property type="term" value="F:RNA helicase activity"/>
    <property type="evidence" value="ECO:0007669"/>
    <property type="project" value="TreeGrafter"/>
</dbReference>
<dbReference type="OrthoDB" id="43851at2157"/>
<dbReference type="Pfam" id="PF00270">
    <property type="entry name" value="DEAD"/>
    <property type="match status" value="1"/>
</dbReference>